<evidence type="ECO:0000313" key="4">
    <source>
        <dbReference type="EMBL" id="MBK9297614.1"/>
    </source>
</evidence>
<dbReference type="GO" id="GO:0006654">
    <property type="term" value="P:phosphatidic acid biosynthetic process"/>
    <property type="evidence" value="ECO:0007669"/>
    <property type="project" value="TreeGrafter"/>
</dbReference>
<comment type="caution">
    <text evidence="4">The sequence shown here is derived from an EMBL/GenBank/DDBJ whole genome shotgun (WGS) entry which is preliminary data.</text>
</comment>
<accession>A0A936TFB7</accession>
<proteinExistence type="predicted"/>
<sequence>MKKIIARIALFLGRYKLVNRPPDEPVMLLIAAPHTSNWDFMLMLFMAWASDLSPRWLGKREMFDGFLGPVFKRLGGVSVDRDNPGNLVDDLVAEARTTSSLALVVPVEGTREKGDYWKSGFYRIASEADIPIVPSFLDGPTRTGGYGPTVIPSGDLSADMDKFRAFYADKRGVKPKNKTTPRLREEDSAIA</sequence>
<keyword evidence="2 4" id="KW-0012">Acyltransferase</keyword>
<dbReference type="SUPFAM" id="SSF69593">
    <property type="entry name" value="Glycerol-3-phosphate (1)-acyltransferase"/>
    <property type="match status" value="1"/>
</dbReference>
<dbReference type="PANTHER" id="PTHR10434:SF9">
    <property type="entry name" value="PHOSPHOLIPID_GLYCEROL ACYLTRANSFERASE DOMAIN-CONTAINING PROTEIN"/>
    <property type="match status" value="1"/>
</dbReference>
<dbReference type="Proteomes" id="UP000727993">
    <property type="component" value="Unassembled WGS sequence"/>
</dbReference>
<evidence type="ECO:0000313" key="5">
    <source>
        <dbReference type="Proteomes" id="UP000727993"/>
    </source>
</evidence>
<dbReference type="AlphaFoldDB" id="A0A936TFB7"/>
<dbReference type="InterPro" id="IPR002123">
    <property type="entry name" value="Plipid/glycerol_acylTrfase"/>
</dbReference>
<reference evidence="4 5" key="1">
    <citation type="submission" date="2020-10" db="EMBL/GenBank/DDBJ databases">
        <title>Connecting structure to function with the recovery of over 1000 high-quality activated sludge metagenome-assembled genomes encoding full-length rRNA genes using long-read sequencing.</title>
        <authorList>
            <person name="Singleton C.M."/>
            <person name="Petriglieri F."/>
            <person name="Kristensen J.M."/>
            <person name="Kirkegaard R.H."/>
            <person name="Michaelsen T.Y."/>
            <person name="Andersen M.H."/>
            <person name="Karst S.M."/>
            <person name="Dueholm M.S."/>
            <person name="Nielsen P.H."/>
            <person name="Albertsen M."/>
        </authorList>
    </citation>
    <scope>NUCLEOTIDE SEQUENCE [LARGE SCALE GENOMIC DNA]</scope>
    <source>
        <strain evidence="4">Lyne_18-Q3-R50-59_MAXAC.006</strain>
    </source>
</reference>
<dbReference type="PANTHER" id="PTHR10434">
    <property type="entry name" value="1-ACYL-SN-GLYCEROL-3-PHOSPHATE ACYLTRANSFERASE"/>
    <property type="match status" value="1"/>
</dbReference>
<dbReference type="GO" id="GO:0003841">
    <property type="term" value="F:1-acylglycerol-3-phosphate O-acyltransferase activity"/>
    <property type="evidence" value="ECO:0007669"/>
    <property type="project" value="TreeGrafter"/>
</dbReference>
<evidence type="ECO:0000256" key="2">
    <source>
        <dbReference type="ARBA" id="ARBA00023315"/>
    </source>
</evidence>
<dbReference type="SMART" id="SM00563">
    <property type="entry name" value="PlsC"/>
    <property type="match status" value="1"/>
</dbReference>
<dbReference type="Pfam" id="PF01553">
    <property type="entry name" value="Acyltransferase"/>
    <property type="match status" value="1"/>
</dbReference>
<feature type="domain" description="Phospholipid/glycerol acyltransferase" evidence="3">
    <location>
        <begin position="28"/>
        <end position="140"/>
    </location>
</feature>
<protein>
    <submittedName>
        <fullName evidence="4">1-acyl-sn-glycerol-3-phosphate acyltransferase</fullName>
    </submittedName>
</protein>
<evidence type="ECO:0000256" key="1">
    <source>
        <dbReference type="ARBA" id="ARBA00022679"/>
    </source>
</evidence>
<evidence type="ECO:0000259" key="3">
    <source>
        <dbReference type="SMART" id="SM00563"/>
    </source>
</evidence>
<keyword evidence="1" id="KW-0808">Transferase</keyword>
<dbReference type="EMBL" id="JADJZA010000007">
    <property type="protein sequence ID" value="MBK9297614.1"/>
    <property type="molecule type" value="Genomic_DNA"/>
</dbReference>
<gene>
    <name evidence="4" type="ORF">IPN02_12440</name>
</gene>
<name>A0A936TFB7_9ACTN</name>
<organism evidence="4 5">
    <name type="scientific">Candidatus Neomicrothrix subdominans</name>
    <dbReference type="NCBI Taxonomy" id="2954438"/>
    <lineage>
        <taxon>Bacteria</taxon>
        <taxon>Bacillati</taxon>
        <taxon>Actinomycetota</taxon>
        <taxon>Acidimicrobiia</taxon>
        <taxon>Acidimicrobiales</taxon>
        <taxon>Microthrixaceae</taxon>
        <taxon>Candidatus Neomicrothrix</taxon>
    </lineage>
</organism>